<proteinExistence type="predicted"/>
<accession>A0A0F0KQE4</accession>
<dbReference type="PATRIC" id="fig|82380.10.peg.2490"/>
<comment type="caution">
    <text evidence="2">The sequence shown here is derived from an EMBL/GenBank/DDBJ whole genome shotgun (WGS) entry which is preliminary data.</text>
</comment>
<name>A0A0F0KQE4_9MICO</name>
<dbReference type="AlphaFoldDB" id="A0A0F0KQE4"/>
<evidence type="ECO:0000313" key="2">
    <source>
        <dbReference type="EMBL" id="KJL21461.1"/>
    </source>
</evidence>
<sequence>MSIPVAGSGAPDWAKLVEEIEQRIEEARTNVNNLLSDVWDWVQWAADRLRDAWNWLMERLGEFWDVIADPYRRPGYREQIRALAGSWRADLATPLSNAKNQIDPSVLKTDEEWGGKGAERYEQTTAAQRAAMSGFEAAIANPVAGGLEKLAGGLDTFTTLMWTTLGTLIAGIISGIAALATLIAAPAGIVAMVGALAAALIQIASANVQLDNAIDSAKSQMAGVADKATGWPKFAAN</sequence>
<gene>
    <name evidence="2" type="ORF">RN51_02482</name>
</gene>
<dbReference type="RefSeq" id="WP_156149173.1">
    <property type="nucleotide sequence ID" value="NZ_JYIV01000027.1"/>
</dbReference>
<dbReference type="OrthoDB" id="4863243at2"/>
<dbReference type="Proteomes" id="UP000033725">
    <property type="component" value="Unassembled WGS sequence"/>
</dbReference>
<reference evidence="2 3" key="1">
    <citation type="submission" date="2015-02" db="EMBL/GenBank/DDBJ databases">
        <title>Draft genome sequences of ten Microbacterium spp. with emphasis on heavy metal contaminated environments.</title>
        <authorList>
            <person name="Corretto E."/>
        </authorList>
    </citation>
    <scope>NUCLEOTIDE SEQUENCE [LARGE SCALE GENOMIC DNA]</scope>
    <source>
        <strain evidence="2 3">BEL163</strain>
    </source>
</reference>
<feature type="transmembrane region" description="Helical" evidence="1">
    <location>
        <begin position="189"/>
        <end position="210"/>
    </location>
</feature>
<keyword evidence="1" id="KW-0472">Membrane</keyword>
<organism evidence="2 3">
    <name type="scientific">Microbacterium oxydans</name>
    <dbReference type="NCBI Taxonomy" id="82380"/>
    <lineage>
        <taxon>Bacteria</taxon>
        <taxon>Bacillati</taxon>
        <taxon>Actinomycetota</taxon>
        <taxon>Actinomycetes</taxon>
        <taxon>Micrococcales</taxon>
        <taxon>Microbacteriaceae</taxon>
        <taxon>Microbacterium</taxon>
    </lineage>
</organism>
<protein>
    <submittedName>
        <fullName evidence="2">Uncharacterized protein</fullName>
    </submittedName>
</protein>
<evidence type="ECO:0000256" key="1">
    <source>
        <dbReference type="SAM" id="Phobius"/>
    </source>
</evidence>
<dbReference type="EMBL" id="JYIV01000027">
    <property type="protein sequence ID" value="KJL21461.1"/>
    <property type="molecule type" value="Genomic_DNA"/>
</dbReference>
<keyword evidence="1" id="KW-0812">Transmembrane</keyword>
<feature type="transmembrane region" description="Helical" evidence="1">
    <location>
        <begin position="159"/>
        <end position="183"/>
    </location>
</feature>
<keyword evidence="1" id="KW-1133">Transmembrane helix</keyword>
<evidence type="ECO:0000313" key="3">
    <source>
        <dbReference type="Proteomes" id="UP000033725"/>
    </source>
</evidence>